<reference evidence="1 2" key="1">
    <citation type="journal article" date="2022" name="Plant J.">
        <title>Chromosome-level genome of Camellia lanceoleosa provides a valuable resource for understanding genome evolution and self-incompatibility.</title>
        <authorList>
            <person name="Gong W."/>
            <person name="Xiao S."/>
            <person name="Wang L."/>
            <person name="Liao Z."/>
            <person name="Chang Y."/>
            <person name="Mo W."/>
            <person name="Hu G."/>
            <person name="Li W."/>
            <person name="Zhao G."/>
            <person name="Zhu H."/>
            <person name="Hu X."/>
            <person name="Ji K."/>
            <person name="Xiang X."/>
            <person name="Song Q."/>
            <person name="Yuan D."/>
            <person name="Jin S."/>
            <person name="Zhang L."/>
        </authorList>
    </citation>
    <scope>NUCLEOTIDE SEQUENCE [LARGE SCALE GENOMIC DNA]</scope>
    <source>
        <strain evidence="1">SQ_2022a</strain>
    </source>
</reference>
<evidence type="ECO:0000313" key="2">
    <source>
        <dbReference type="Proteomes" id="UP001060215"/>
    </source>
</evidence>
<comment type="caution">
    <text evidence="1">The sequence shown here is derived from an EMBL/GenBank/DDBJ whole genome shotgun (WGS) entry which is preliminary data.</text>
</comment>
<name>A0ACC0FTH3_9ERIC</name>
<sequence length="300" mass="33196">MLNQAIMEMSRSSQVPRMEPTREEPGEPSPPEVDMVPAERNPSISSRNSNNCQGSSVQLDHHRKQKIEKVSKLVQTAVVHKHEFWPRKEEGNGSQKRRVSQGKGKKLTRLPKKTDERRNSPIELIDRSKVIFSYEEKTGNGEAQHPNQVWKTMIGTSDFLQVIEGTKTNVQAGSSSSKKAGKQFIRSPERGFGNISKGLSKIKSAKIPSATNGSGLPEMNALLFPCLVIGFTAWWGLLPDQVIMTAQNLSLLDPECIQAAKEALIESAPGIGTSGIEQAFDPLKLKARRWGRIEECTQGN</sequence>
<evidence type="ECO:0000313" key="1">
    <source>
        <dbReference type="EMBL" id="KAI7991980.1"/>
    </source>
</evidence>
<keyword evidence="2" id="KW-1185">Reference proteome</keyword>
<organism evidence="1 2">
    <name type="scientific">Camellia lanceoleosa</name>
    <dbReference type="NCBI Taxonomy" id="1840588"/>
    <lineage>
        <taxon>Eukaryota</taxon>
        <taxon>Viridiplantae</taxon>
        <taxon>Streptophyta</taxon>
        <taxon>Embryophyta</taxon>
        <taxon>Tracheophyta</taxon>
        <taxon>Spermatophyta</taxon>
        <taxon>Magnoliopsida</taxon>
        <taxon>eudicotyledons</taxon>
        <taxon>Gunneridae</taxon>
        <taxon>Pentapetalae</taxon>
        <taxon>asterids</taxon>
        <taxon>Ericales</taxon>
        <taxon>Theaceae</taxon>
        <taxon>Camellia</taxon>
    </lineage>
</organism>
<gene>
    <name evidence="1" type="ORF">LOK49_LG12G01141</name>
</gene>
<proteinExistence type="predicted"/>
<accession>A0ACC0FTH3</accession>
<protein>
    <submittedName>
        <fullName evidence="1">Uncharacterized protein</fullName>
    </submittedName>
</protein>
<dbReference type="Proteomes" id="UP001060215">
    <property type="component" value="Chromosome 13"/>
</dbReference>
<dbReference type="EMBL" id="CM045770">
    <property type="protein sequence ID" value="KAI7991980.1"/>
    <property type="molecule type" value="Genomic_DNA"/>
</dbReference>